<dbReference type="Proteomes" id="UP000283745">
    <property type="component" value="Unassembled WGS sequence"/>
</dbReference>
<accession>A0A414J7S1</accession>
<reference evidence="1 2" key="1">
    <citation type="submission" date="2018-08" db="EMBL/GenBank/DDBJ databases">
        <title>A genome reference for cultivated species of the human gut microbiota.</title>
        <authorList>
            <person name="Zou Y."/>
            <person name="Xue W."/>
            <person name="Luo G."/>
        </authorList>
    </citation>
    <scope>NUCLEOTIDE SEQUENCE [LARGE SCALE GENOMIC DNA]</scope>
    <source>
        <strain evidence="1 2">AM28-23</strain>
    </source>
</reference>
<organism evidence="1 2">
    <name type="scientific">Blautia obeum</name>
    <dbReference type="NCBI Taxonomy" id="40520"/>
    <lineage>
        <taxon>Bacteria</taxon>
        <taxon>Bacillati</taxon>
        <taxon>Bacillota</taxon>
        <taxon>Clostridia</taxon>
        <taxon>Lachnospirales</taxon>
        <taxon>Lachnospiraceae</taxon>
        <taxon>Blautia</taxon>
    </lineage>
</organism>
<evidence type="ECO:0000313" key="2">
    <source>
        <dbReference type="Proteomes" id="UP000283745"/>
    </source>
</evidence>
<sequence>MSHDKKHNNSVKPLKSELKLYRRQGVELYLDGSPSKPKTIARACMIAEDGCYMRDYTEDENGRIARVDFDRIKNT</sequence>
<dbReference type="RefSeq" id="WP_015541072.1">
    <property type="nucleotide sequence ID" value="NZ_CABJFK010000004.1"/>
</dbReference>
<evidence type="ECO:0000313" key="1">
    <source>
        <dbReference type="EMBL" id="RHE40523.1"/>
    </source>
</evidence>
<dbReference type="AlphaFoldDB" id="A0A414J7S1"/>
<gene>
    <name evidence="1" type="ORF">DW740_06445</name>
</gene>
<protein>
    <submittedName>
        <fullName evidence="1">Uncharacterized protein</fullName>
    </submittedName>
</protein>
<dbReference type="EMBL" id="QSKF01000004">
    <property type="protein sequence ID" value="RHE40523.1"/>
    <property type="molecule type" value="Genomic_DNA"/>
</dbReference>
<proteinExistence type="predicted"/>
<comment type="caution">
    <text evidence="1">The sequence shown here is derived from an EMBL/GenBank/DDBJ whole genome shotgun (WGS) entry which is preliminary data.</text>
</comment>
<name>A0A414J7S1_9FIRM</name>